<evidence type="ECO:0000259" key="3">
    <source>
        <dbReference type="Pfam" id="PF02581"/>
    </source>
</evidence>
<dbReference type="SUPFAM" id="SSF51391">
    <property type="entry name" value="Thiamin phosphate synthase"/>
    <property type="match status" value="1"/>
</dbReference>
<dbReference type="Proteomes" id="UP000245911">
    <property type="component" value="Unassembled WGS sequence"/>
</dbReference>
<dbReference type="InterPro" id="IPR022998">
    <property type="entry name" value="ThiamineP_synth_TenI"/>
</dbReference>
<gene>
    <name evidence="4" type="ORF">DDE20_11355</name>
</gene>
<evidence type="ECO:0000256" key="2">
    <source>
        <dbReference type="ARBA" id="ARBA00022977"/>
    </source>
</evidence>
<evidence type="ECO:0000256" key="1">
    <source>
        <dbReference type="ARBA" id="ARBA00004948"/>
    </source>
</evidence>
<reference evidence="4 5" key="1">
    <citation type="submission" date="2018-04" db="EMBL/GenBank/DDBJ databases">
        <title>Pararhodobacter oceanense sp. nov., isolated from marine intertidal sediment.</title>
        <authorList>
            <person name="Wang X.-L."/>
            <person name="Du Z.-J."/>
        </authorList>
    </citation>
    <scope>NUCLEOTIDE SEQUENCE [LARGE SCALE GENOMIC DNA]</scope>
    <source>
        <strain evidence="4 5">AM505</strain>
    </source>
</reference>
<name>A0A2T8HTK7_9RHOB</name>
<sequence length="211" mass="22595">MSEQADPKERPQLYLITPPAFDPAEFAPRLAHVLDGIEIACLRLTLSATDEDLISRAADALRTVAHERDIPLVIEHHALLAERLGLDGVHLPEGQRGVRKLRDELGADAIIGAACGNSRHDGLNAAEAGADYVSFAPIGDSPLGSGERAEHDLFAWWSEVIEVPVVAEGALTAELVEKFAPVTDFFAIGAEIWDNDDPLAALKTLVAPLDG</sequence>
<dbReference type="RefSeq" id="WP_116558608.1">
    <property type="nucleotide sequence ID" value="NZ_QDKM01000004.1"/>
</dbReference>
<dbReference type="Gene3D" id="3.20.20.70">
    <property type="entry name" value="Aldolase class I"/>
    <property type="match status" value="1"/>
</dbReference>
<comment type="pathway">
    <text evidence="1">Cofactor biosynthesis; thiamine diphosphate biosynthesis.</text>
</comment>
<organism evidence="4 5">
    <name type="scientific">Pararhodobacter oceanensis</name>
    <dbReference type="NCBI Taxonomy" id="2172121"/>
    <lineage>
        <taxon>Bacteria</taxon>
        <taxon>Pseudomonadati</taxon>
        <taxon>Pseudomonadota</taxon>
        <taxon>Alphaproteobacteria</taxon>
        <taxon>Rhodobacterales</taxon>
        <taxon>Paracoccaceae</taxon>
        <taxon>Pararhodobacter</taxon>
    </lineage>
</organism>
<evidence type="ECO:0000313" key="4">
    <source>
        <dbReference type="EMBL" id="PVH28767.1"/>
    </source>
</evidence>
<proteinExistence type="predicted"/>
<dbReference type="AlphaFoldDB" id="A0A2T8HTK7"/>
<dbReference type="GO" id="GO:0004789">
    <property type="term" value="F:thiamine-phosphate diphosphorylase activity"/>
    <property type="evidence" value="ECO:0007669"/>
    <property type="project" value="TreeGrafter"/>
</dbReference>
<dbReference type="PANTHER" id="PTHR20857:SF15">
    <property type="entry name" value="THIAMINE-PHOSPHATE SYNTHASE"/>
    <property type="match status" value="1"/>
</dbReference>
<dbReference type="GO" id="GO:0005737">
    <property type="term" value="C:cytoplasm"/>
    <property type="evidence" value="ECO:0007669"/>
    <property type="project" value="TreeGrafter"/>
</dbReference>
<feature type="domain" description="Thiamine phosphate synthase/TenI" evidence="3">
    <location>
        <begin position="13"/>
        <end position="179"/>
    </location>
</feature>
<dbReference type="OrthoDB" id="7159061at2"/>
<dbReference type="EMBL" id="QDKM01000004">
    <property type="protein sequence ID" value="PVH28767.1"/>
    <property type="molecule type" value="Genomic_DNA"/>
</dbReference>
<dbReference type="GO" id="GO:0009228">
    <property type="term" value="P:thiamine biosynthetic process"/>
    <property type="evidence" value="ECO:0007669"/>
    <property type="project" value="UniProtKB-KW"/>
</dbReference>
<dbReference type="InterPro" id="IPR013785">
    <property type="entry name" value="Aldolase_TIM"/>
</dbReference>
<protein>
    <submittedName>
        <fullName evidence="4">Thiamine phosphate synthase</fullName>
    </submittedName>
</protein>
<comment type="caution">
    <text evidence="4">The sequence shown here is derived from an EMBL/GenBank/DDBJ whole genome shotgun (WGS) entry which is preliminary data.</text>
</comment>
<dbReference type="CDD" id="cd00564">
    <property type="entry name" value="TMP_TenI"/>
    <property type="match status" value="1"/>
</dbReference>
<dbReference type="Pfam" id="PF02581">
    <property type="entry name" value="TMP-TENI"/>
    <property type="match status" value="1"/>
</dbReference>
<accession>A0A2T8HTK7</accession>
<dbReference type="InterPro" id="IPR036206">
    <property type="entry name" value="ThiamineP_synth_sf"/>
</dbReference>
<dbReference type="PANTHER" id="PTHR20857">
    <property type="entry name" value="THIAMINE-PHOSPHATE PYROPHOSPHORYLASE"/>
    <property type="match status" value="1"/>
</dbReference>
<keyword evidence="5" id="KW-1185">Reference proteome</keyword>
<evidence type="ECO:0000313" key="5">
    <source>
        <dbReference type="Proteomes" id="UP000245911"/>
    </source>
</evidence>
<keyword evidence="2" id="KW-0784">Thiamine biosynthesis</keyword>